<proteinExistence type="predicted"/>
<feature type="region of interest" description="Disordered" evidence="1">
    <location>
        <begin position="1"/>
        <end position="20"/>
    </location>
</feature>
<reference evidence="2" key="1">
    <citation type="submission" date="2014-11" db="EMBL/GenBank/DDBJ databases">
        <authorList>
            <person name="Amaro Gonzalez C."/>
        </authorList>
    </citation>
    <scope>NUCLEOTIDE SEQUENCE</scope>
</reference>
<evidence type="ECO:0000256" key="1">
    <source>
        <dbReference type="SAM" id="MobiDB-lite"/>
    </source>
</evidence>
<name>A0A0E9WQ95_ANGAN</name>
<dbReference type="AlphaFoldDB" id="A0A0E9WQ95"/>
<organism evidence="2">
    <name type="scientific">Anguilla anguilla</name>
    <name type="common">European freshwater eel</name>
    <name type="synonym">Muraena anguilla</name>
    <dbReference type="NCBI Taxonomy" id="7936"/>
    <lineage>
        <taxon>Eukaryota</taxon>
        <taxon>Metazoa</taxon>
        <taxon>Chordata</taxon>
        <taxon>Craniata</taxon>
        <taxon>Vertebrata</taxon>
        <taxon>Euteleostomi</taxon>
        <taxon>Actinopterygii</taxon>
        <taxon>Neopterygii</taxon>
        <taxon>Teleostei</taxon>
        <taxon>Anguilliformes</taxon>
        <taxon>Anguillidae</taxon>
        <taxon>Anguilla</taxon>
    </lineage>
</organism>
<evidence type="ECO:0000313" key="2">
    <source>
        <dbReference type="EMBL" id="JAH91643.1"/>
    </source>
</evidence>
<dbReference type="EMBL" id="GBXM01016934">
    <property type="protein sequence ID" value="JAH91643.1"/>
    <property type="molecule type" value="Transcribed_RNA"/>
</dbReference>
<reference evidence="2" key="2">
    <citation type="journal article" date="2015" name="Fish Shellfish Immunol.">
        <title>Early steps in the European eel (Anguilla anguilla)-Vibrio vulnificus interaction in the gills: Role of the RtxA13 toxin.</title>
        <authorList>
            <person name="Callol A."/>
            <person name="Pajuelo D."/>
            <person name="Ebbesson L."/>
            <person name="Teles M."/>
            <person name="MacKenzie S."/>
            <person name="Amaro C."/>
        </authorList>
    </citation>
    <scope>NUCLEOTIDE SEQUENCE</scope>
</reference>
<sequence>MAARYEPTTDQHRGQPRPGITFNNCKYENTAQCTTTSQHWQETTSPIMQHKLNRNIHTHTHSHTNVYIVQYLVQYYNIEMNYR</sequence>
<accession>A0A0E9WQ95</accession>
<protein>
    <submittedName>
        <fullName evidence="2">Uncharacterized protein</fullName>
    </submittedName>
</protein>